<dbReference type="EMBL" id="VNKQ01000011">
    <property type="protein sequence ID" value="KAG0647961.1"/>
    <property type="molecule type" value="Genomic_DNA"/>
</dbReference>
<organism evidence="12 13">
    <name type="scientific">Hyphodiscus hymeniophilus</name>
    <dbReference type="NCBI Taxonomy" id="353542"/>
    <lineage>
        <taxon>Eukaryota</taxon>
        <taxon>Fungi</taxon>
        <taxon>Dikarya</taxon>
        <taxon>Ascomycota</taxon>
        <taxon>Pezizomycotina</taxon>
        <taxon>Leotiomycetes</taxon>
        <taxon>Helotiales</taxon>
        <taxon>Hyphodiscaceae</taxon>
        <taxon>Hyphodiscus</taxon>
    </lineage>
</organism>
<dbReference type="InterPro" id="IPR016197">
    <property type="entry name" value="Chromo-like_dom_sf"/>
</dbReference>
<evidence type="ECO:0000256" key="2">
    <source>
        <dbReference type="ARBA" id="ARBA00011353"/>
    </source>
</evidence>
<evidence type="ECO:0000259" key="11">
    <source>
        <dbReference type="PROSITE" id="PS50013"/>
    </source>
</evidence>
<gene>
    <name evidence="12" type="ORF">D0Z07_5804</name>
</gene>
<dbReference type="InterPro" id="IPR031884">
    <property type="entry name" value="Sil1_fungi"/>
</dbReference>
<dbReference type="Gene3D" id="2.40.50.40">
    <property type="match status" value="1"/>
</dbReference>
<dbReference type="Gene3D" id="1.25.10.10">
    <property type="entry name" value="Leucine-rich Repeat Variant"/>
    <property type="match status" value="1"/>
</dbReference>
<dbReference type="InterPro" id="IPR000953">
    <property type="entry name" value="Chromo/chromo_shadow_dom"/>
</dbReference>
<dbReference type="GO" id="GO:0015031">
    <property type="term" value="P:protein transport"/>
    <property type="evidence" value="ECO:0007669"/>
    <property type="project" value="UniProtKB-KW"/>
</dbReference>
<accession>A0A9P6VH55</accession>
<dbReference type="InterPro" id="IPR011989">
    <property type="entry name" value="ARM-like"/>
</dbReference>
<dbReference type="SUPFAM" id="SSF54160">
    <property type="entry name" value="Chromo domain-like"/>
    <property type="match status" value="1"/>
</dbReference>
<evidence type="ECO:0000256" key="5">
    <source>
        <dbReference type="ARBA" id="ARBA00022448"/>
    </source>
</evidence>
<reference evidence="12" key="1">
    <citation type="submission" date="2019-07" db="EMBL/GenBank/DDBJ databases">
        <title>Hyphodiscus hymeniophilus genome sequencing and assembly.</title>
        <authorList>
            <person name="Kramer G."/>
            <person name="Nodwell J."/>
        </authorList>
    </citation>
    <scope>NUCLEOTIDE SEQUENCE</scope>
    <source>
        <strain evidence="12">ATCC 34498</strain>
    </source>
</reference>
<keyword evidence="8" id="KW-0653">Protein transport</keyword>
<evidence type="ECO:0000256" key="3">
    <source>
        <dbReference type="ARBA" id="ARBA00011799"/>
    </source>
</evidence>
<dbReference type="OrthoDB" id="448649at2759"/>
<comment type="similarity">
    <text evidence="1">Belongs to the SIL1 family.</text>
</comment>
<feature type="compositionally biased region" description="Polar residues" evidence="10">
    <location>
        <begin position="1"/>
        <end position="11"/>
    </location>
</feature>
<keyword evidence="7" id="KW-0256">Endoplasmic reticulum</keyword>
<dbReference type="GO" id="GO:0000774">
    <property type="term" value="F:adenyl-nucleotide exchange factor activity"/>
    <property type="evidence" value="ECO:0007669"/>
    <property type="project" value="InterPro"/>
</dbReference>
<dbReference type="PROSITE" id="PS50013">
    <property type="entry name" value="CHROMO_2"/>
    <property type="match status" value="1"/>
</dbReference>
<evidence type="ECO:0000256" key="10">
    <source>
        <dbReference type="SAM" id="MobiDB-lite"/>
    </source>
</evidence>
<dbReference type="GO" id="GO:0005783">
    <property type="term" value="C:endoplasmic reticulum"/>
    <property type="evidence" value="ECO:0007669"/>
    <property type="project" value="InterPro"/>
</dbReference>
<sequence length="537" mass="60231">MANSTHPTQDPNYLDDSDFDDRDSLASIETDDGEDHPPEKILTEITSKNGFTWYLIQWKDCPVIRSSWEGKEAFDTYKWLLEDWDKEKENQARGESTPLDVAAFNKKVLEVELAERQRRVLRRLRRTTISALRCALLGLYCLTSPVMSSTETSSSSSADADLICSTIDSTDCYPRLFQPTKDFQPIKEGQDIPPGLHVRMNIYSGEREARLNIPMEGEEVGESIEIFPEQQAMVIVEQPEEDLAYKESTIRHQVPDGPPAYEKVVPPPDNGDGEIGTFQTAMIVLGVEGRGLDSALDDLNELSHDIYYGVEIAKNGPVIEKLVCLTLGQGTEKFPADKQNRDKKAASILASAIQNNPKALEEVSKFSGLVMYPNCGAQLQEAKTRGKGNFVSVLRGRLGKEKEPQTLKAKINTISGLLKEPLIRKSFLENGGMELLLAIWLKKGEQWDVVRRKVAQTVTDNFLDEDLGAKLGIFPKLPLAEATLCETKGRMLEDGCWEHHVEGFLKREPDAEWARDFSKALGEQRKIFAPSIQDREL</sequence>
<keyword evidence="5" id="KW-0813">Transport</keyword>
<keyword evidence="6" id="KW-0732">Signal</keyword>
<feature type="region of interest" description="Disordered" evidence="10">
    <location>
        <begin position="1"/>
        <end position="39"/>
    </location>
</feature>
<keyword evidence="9" id="KW-0811">Translocation</keyword>
<dbReference type="GO" id="GO:0006338">
    <property type="term" value="P:chromatin remodeling"/>
    <property type="evidence" value="ECO:0007669"/>
    <property type="project" value="UniProtKB-ARBA"/>
</dbReference>
<evidence type="ECO:0000313" key="13">
    <source>
        <dbReference type="Proteomes" id="UP000785200"/>
    </source>
</evidence>
<evidence type="ECO:0000256" key="7">
    <source>
        <dbReference type="ARBA" id="ARBA00022824"/>
    </source>
</evidence>
<protein>
    <recommendedName>
        <fullName evidence="4">Nucleotide exchange factor SIL1</fullName>
    </recommendedName>
</protein>
<dbReference type="Proteomes" id="UP000785200">
    <property type="component" value="Unassembled WGS sequence"/>
</dbReference>
<evidence type="ECO:0000256" key="6">
    <source>
        <dbReference type="ARBA" id="ARBA00022729"/>
    </source>
</evidence>
<keyword evidence="13" id="KW-1185">Reference proteome</keyword>
<evidence type="ECO:0000313" key="12">
    <source>
        <dbReference type="EMBL" id="KAG0647961.1"/>
    </source>
</evidence>
<comment type="subunit">
    <text evidence="3">Interacts with KAR2.</text>
</comment>
<evidence type="ECO:0000256" key="4">
    <source>
        <dbReference type="ARBA" id="ARBA00015352"/>
    </source>
</evidence>
<comment type="subunit">
    <text evidence="2">Component of the NuA4 histone acetyltransferase complex.</text>
</comment>
<evidence type="ECO:0000256" key="8">
    <source>
        <dbReference type="ARBA" id="ARBA00022927"/>
    </source>
</evidence>
<dbReference type="AlphaFoldDB" id="A0A9P6VH55"/>
<name>A0A9P6VH55_9HELO</name>
<evidence type="ECO:0000256" key="1">
    <source>
        <dbReference type="ARBA" id="ARBA00010588"/>
    </source>
</evidence>
<feature type="domain" description="Chromo" evidence="11">
    <location>
        <begin position="36"/>
        <end position="96"/>
    </location>
</feature>
<proteinExistence type="inferred from homology"/>
<evidence type="ECO:0000256" key="9">
    <source>
        <dbReference type="ARBA" id="ARBA00023010"/>
    </source>
</evidence>
<dbReference type="Pfam" id="PF16782">
    <property type="entry name" value="SIL1"/>
    <property type="match status" value="1"/>
</dbReference>
<comment type="caution">
    <text evidence="12">The sequence shown here is derived from an EMBL/GenBank/DDBJ whole genome shotgun (WGS) entry which is preliminary data.</text>
</comment>